<evidence type="ECO:0000256" key="2">
    <source>
        <dbReference type="PIRNR" id="PIRNR000077"/>
    </source>
</evidence>
<evidence type="ECO:0000259" key="5">
    <source>
        <dbReference type="PROSITE" id="PS51352"/>
    </source>
</evidence>
<dbReference type="PaxDb" id="55529-EKX54213"/>
<feature type="site" description="Contributes to redox potential value" evidence="3">
    <location>
        <position position="31"/>
    </location>
</feature>
<keyword evidence="4" id="KW-0676">Redox-active center</keyword>
<keyword evidence="1 4" id="KW-1015">Disulfide bond</keyword>
<sequence>MVKEVATKAEFDSIIATDKPVFVDFSATWCGPCQRIGPVFHKLADEYGDKCICIKIDVDDNEETAAACGVESMPTFHVYKGGKLEHKFTGADEGTLRECFKKYC</sequence>
<organism evidence="6">
    <name type="scientific">Guillardia theta (strain CCMP2712)</name>
    <name type="common">Cryptophyte</name>
    <dbReference type="NCBI Taxonomy" id="905079"/>
    <lineage>
        <taxon>Eukaryota</taxon>
        <taxon>Cryptophyceae</taxon>
        <taxon>Pyrenomonadales</taxon>
        <taxon>Geminigeraceae</taxon>
        <taxon>Guillardia</taxon>
    </lineage>
</organism>
<dbReference type="KEGG" id="gtt:GUITHDRAFT_150187"/>
<evidence type="ECO:0000256" key="3">
    <source>
        <dbReference type="PIRSR" id="PIRSR000077-1"/>
    </source>
</evidence>
<evidence type="ECO:0000313" key="6">
    <source>
        <dbReference type="EMBL" id="EKX54213.1"/>
    </source>
</evidence>
<reference evidence="8" key="2">
    <citation type="submission" date="2012-11" db="EMBL/GenBank/DDBJ databases">
        <authorList>
            <person name="Kuo A."/>
            <person name="Curtis B.A."/>
            <person name="Tanifuji G."/>
            <person name="Burki F."/>
            <person name="Gruber A."/>
            <person name="Irimia M."/>
            <person name="Maruyama S."/>
            <person name="Arias M.C."/>
            <person name="Ball S.G."/>
            <person name="Gile G.H."/>
            <person name="Hirakawa Y."/>
            <person name="Hopkins J.F."/>
            <person name="Rensing S.A."/>
            <person name="Schmutz J."/>
            <person name="Symeonidi A."/>
            <person name="Elias M."/>
            <person name="Eveleigh R.J."/>
            <person name="Herman E.K."/>
            <person name="Klute M.J."/>
            <person name="Nakayama T."/>
            <person name="Obornik M."/>
            <person name="Reyes-Prieto A."/>
            <person name="Armbrust E.V."/>
            <person name="Aves S.J."/>
            <person name="Beiko R.G."/>
            <person name="Coutinho P."/>
            <person name="Dacks J.B."/>
            <person name="Durnford D.G."/>
            <person name="Fast N.M."/>
            <person name="Green B.R."/>
            <person name="Grisdale C."/>
            <person name="Hempe F."/>
            <person name="Henrissat B."/>
            <person name="Hoppner M.P."/>
            <person name="Ishida K.-I."/>
            <person name="Kim E."/>
            <person name="Koreny L."/>
            <person name="Kroth P.G."/>
            <person name="Liu Y."/>
            <person name="Malik S.-B."/>
            <person name="Maier U.G."/>
            <person name="McRose D."/>
            <person name="Mock T."/>
            <person name="Neilson J.A."/>
            <person name="Onodera N.T."/>
            <person name="Poole A.M."/>
            <person name="Pritham E.J."/>
            <person name="Richards T.A."/>
            <person name="Rocap G."/>
            <person name="Roy S.W."/>
            <person name="Sarai C."/>
            <person name="Schaack S."/>
            <person name="Shirato S."/>
            <person name="Slamovits C.H."/>
            <person name="Spencer D.F."/>
            <person name="Suzuki S."/>
            <person name="Worden A.Z."/>
            <person name="Zauner S."/>
            <person name="Barry K."/>
            <person name="Bell C."/>
            <person name="Bharti A.K."/>
            <person name="Crow J.A."/>
            <person name="Grimwood J."/>
            <person name="Kramer R."/>
            <person name="Lindquist E."/>
            <person name="Lucas S."/>
            <person name="Salamov A."/>
            <person name="McFadden G.I."/>
            <person name="Lane C.E."/>
            <person name="Keeling P.J."/>
            <person name="Gray M.W."/>
            <person name="Grigoriev I.V."/>
            <person name="Archibald J.M."/>
        </authorList>
    </citation>
    <scope>NUCLEOTIDE SEQUENCE</scope>
    <source>
        <strain evidence="8">CCMP2712</strain>
    </source>
</reference>
<feature type="active site" description="Nucleophile" evidence="3">
    <location>
        <position position="33"/>
    </location>
</feature>
<name>L1K1F9_GUITC</name>
<evidence type="ECO:0000256" key="1">
    <source>
        <dbReference type="ARBA" id="ARBA00023157"/>
    </source>
</evidence>
<comment type="similarity">
    <text evidence="2">Belongs to the thioredoxin family.</text>
</comment>
<dbReference type="GeneID" id="17310736"/>
<dbReference type="InterPro" id="IPR013766">
    <property type="entry name" value="Thioredoxin_domain"/>
</dbReference>
<gene>
    <name evidence="6" type="ORF">GUITHDRAFT_150187</name>
</gene>
<dbReference type="CDD" id="cd02947">
    <property type="entry name" value="TRX_family"/>
    <property type="match status" value="1"/>
</dbReference>
<reference evidence="7" key="3">
    <citation type="submission" date="2015-06" db="UniProtKB">
        <authorList>
            <consortium name="EnsemblProtists"/>
        </authorList>
    </citation>
    <scope>IDENTIFICATION</scope>
</reference>
<feature type="domain" description="Thioredoxin" evidence="5">
    <location>
        <begin position="1"/>
        <end position="104"/>
    </location>
</feature>
<dbReference type="OMA" id="KQLWRQS"/>
<dbReference type="Proteomes" id="UP000011087">
    <property type="component" value="Unassembled WGS sequence"/>
</dbReference>
<dbReference type="InterPro" id="IPR036249">
    <property type="entry name" value="Thioredoxin-like_sf"/>
</dbReference>
<dbReference type="PROSITE" id="PS00194">
    <property type="entry name" value="THIOREDOXIN_1"/>
    <property type="match status" value="1"/>
</dbReference>
<dbReference type="PRINTS" id="PR00421">
    <property type="entry name" value="THIOREDOXIN"/>
</dbReference>
<dbReference type="RefSeq" id="XP_005841193.1">
    <property type="nucleotide sequence ID" value="XM_005841136.1"/>
</dbReference>
<dbReference type="EMBL" id="JH992968">
    <property type="protein sequence ID" value="EKX54213.1"/>
    <property type="molecule type" value="Genomic_DNA"/>
</dbReference>
<evidence type="ECO:0000256" key="4">
    <source>
        <dbReference type="PIRSR" id="PIRSR000077-4"/>
    </source>
</evidence>
<protein>
    <recommendedName>
        <fullName evidence="2">Thioredoxin</fullName>
    </recommendedName>
</protein>
<feature type="active site" description="Nucleophile" evidence="3">
    <location>
        <position position="30"/>
    </location>
</feature>
<dbReference type="HOGENOM" id="CLU_090389_10_4_1"/>
<feature type="site" description="Deprotonates C-terminal active site Cys" evidence="3">
    <location>
        <position position="24"/>
    </location>
</feature>
<dbReference type="GO" id="GO:0015035">
    <property type="term" value="F:protein-disulfide reductase activity"/>
    <property type="evidence" value="ECO:0007669"/>
    <property type="project" value="InterPro"/>
</dbReference>
<dbReference type="InterPro" id="IPR005746">
    <property type="entry name" value="Thioredoxin"/>
</dbReference>
<reference evidence="6 8" key="1">
    <citation type="journal article" date="2012" name="Nature">
        <title>Algal genomes reveal evolutionary mosaicism and the fate of nucleomorphs.</title>
        <authorList>
            <consortium name="DOE Joint Genome Institute"/>
            <person name="Curtis B.A."/>
            <person name="Tanifuji G."/>
            <person name="Burki F."/>
            <person name="Gruber A."/>
            <person name="Irimia M."/>
            <person name="Maruyama S."/>
            <person name="Arias M.C."/>
            <person name="Ball S.G."/>
            <person name="Gile G.H."/>
            <person name="Hirakawa Y."/>
            <person name="Hopkins J.F."/>
            <person name="Kuo A."/>
            <person name="Rensing S.A."/>
            <person name="Schmutz J."/>
            <person name="Symeonidi A."/>
            <person name="Elias M."/>
            <person name="Eveleigh R.J."/>
            <person name="Herman E.K."/>
            <person name="Klute M.J."/>
            <person name="Nakayama T."/>
            <person name="Obornik M."/>
            <person name="Reyes-Prieto A."/>
            <person name="Armbrust E.V."/>
            <person name="Aves S.J."/>
            <person name="Beiko R.G."/>
            <person name="Coutinho P."/>
            <person name="Dacks J.B."/>
            <person name="Durnford D.G."/>
            <person name="Fast N.M."/>
            <person name="Green B.R."/>
            <person name="Grisdale C.J."/>
            <person name="Hempel F."/>
            <person name="Henrissat B."/>
            <person name="Hoppner M.P."/>
            <person name="Ishida K."/>
            <person name="Kim E."/>
            <person name="Koreny L."/>
            <person name="Kroth P.G."/>
            <person name="Liu Y."/>
            <person name="Malik S.B."/>
            <person name="Maier U.G."/>
            <person name="McRose D."/>
            <person name="Mock T."/>
            <person name="Neilson J.A."/>
            <person name="Onodera N.T."/>
            <person name="Poole A.M."/>
            <person name="Pritham E.J."/>
            <person name="Richards T.A."/>
            <person name="Rocap G."/>
            <person name="Roy S.W."/>
            <person name="Sarai C."/>
            <person name="Schaack S."/>
            <person name="Shirato S."/>
            <person name="Slamovits C.H."/>
            <person name="Spencer D.F."/>
            <person name="Suzuki S."/>
            <person name="Worden A.Z."/>
            <person name="Zauner S."/>
            <person name="Barry K."/>
            <person name="Bell C."/>
            <person name="Bharti A.K."/>
            <person name="Crow J.A."/>
            <person name="Grimwood J."/>
            <person name="Kramer R."/>
            <person name="Lindquist E."/>
            <person name="Lucas S."/>
            <person name="Salamov A."/>
            <person name="McFadden G.I."/>
            <person name="Lane C.E."/>
            <person name="Keeling P.J."/>
            <person name="Gray M.W."/>
            <person name="Grigoriev I.V."/>
            <person name="Archibald J.M."/>
        </authorList>
    </citation>
    <scope>NUCLEOTIDE SEQUENCE</scope>
    <source>
        <strain evidence="6 8">CCMP2712</strain>
    </source>
</reference>
<evidence type="ECO:0000313" key="8">
    <source>
        <dbReference type="Proteomes" id="UP000011087"/>
    </source>
</evidence>
<dbReference type="PROSITE" id="PS51352">
    <property type="entry name" value="THIOREDOXIN_2"/>
    <property type="match status" value="1"/>
</dbReference>
<dbReference type="Pfam" id="PF00085">
    <property type="entry name" value="Thioredoxin"/>
    <property type="match status" value="1"/>
</dbReference>
<proteinExistence type="inferred from homology"/>
<dbReference type="EnsemblProtists" id="EKX54213">
    <property type="protein sequence ID" value="EKX54213"/>
    <property type="gene ID" value="GUITHDRAFT_150187"/>
</dbReference>
<accession>L1K1F9</accession>
<feature type="site" description="Contributes to redox potential value" evidence="3">
    <location>
        <position position="32"/>
    </location>
</feature>
<dbReference type="PANTHER" id="PTHR46115">
    <property type="entry name" value="THIOREDOXIN-LIKE PROTEIN 1"/>
    <property type="match status" value="1"/>
</dbReference>
<dbReference type="STRING" id="905079.L1K1F9"/>
<dbReference type="OrthoDB" id="2121326at2759"/>
<keyword evidence="8" id="KW-1185">Reference proteome</keyword>
<dbReference type="SUPFAM" id="SSF52833">
    <property type="entry name" value="Thioredoxin-like"/>
    <property type="match status" value="1"/>
</dbReference>
<dbReference type="InterPro" id="IPR017937">
    <property type="entry name" value="Thioredoxin_CS"/>
</dbReference>
<feature type="disulfide bond" description="Redox-active" evidence="4">
    <location>
        <begin position="30"/>
        <end position="33"/>
    </location>
</feature>
<dbReference type="AlphaFoldDB" id="L1K1F9"/>
<dbReference type="PIRSF" id="PIRSF000077">
    <property type="entry name" value="Thioredoxin"/>
    <property type="match status" value="1"/>
</dbReference>
<dbReference type="eggNOG" id="KOG0907">
    <property type="taxonomic scope" value="Eukaryota"/>
</dbReference>
<dbReference type="Gene3D" id="3.40.30.10">
    <property type="entry name" value="Glutaredoxin"/>
    <property type="match status" value="1"/>
</dbReference>
<evidence type="ECO:0000313" key="7">
    <source>
        <dbReference type="EnsemblProtists" id="EKX54213"/>
    </source>
</evidence>